<dbReference type="InterPro" id="IPR017853">
    <property type="entry name" value="GH"/>
</dbReference>
<accession>A0A4R6QZF9</accession>
<comment type="caution">
    <text evidence="6">The sequence shown here is derived from an EMBL/GenBank/DDBJ whole genome shotgun (WGS) entry which is preliminary data.</text>
</comment>
<feature type="domain" description="Glycoside hydrolase family 5" evidence="5">
    <location>
        <begin position="63"/>
        <end position="302"/>
    </location>
</feature>
<feature type="signal peptide" evidence="4">
    <location>
        <begin position="1"/>
        <end position="25"/>
    </location>
</feature>
<dbReference type="Pfam" id="PF00150">
    <property type="entry name" value="Cellulase"/>
    <property type="match status" value="1"/>
</dbReference>
<dbReference type="EMBL" id="SNXW01000019">
    <property type="protein sequence ID" value="TDP78690.1"/>
    <property type="molecule type" value="Genomic_DNA"/>
</dbReference>
<comment type="similarity">
    <text evidence="3">Belongs to the glycosyl hydrolase 5 (cellulase A) family.</text>
</comment>
<evidence type="ECO:0000256" key="2">
    <source>
        <dbReference type="ARBA" id="ARBA00023295"/>
    </source>
</evidence>
<dbReference type="PANTHER" id="PTHR12631:SF10">
    <property type="entry name" value="BETA-XYLOSIDASE-LIKE PROTEIN-RELATED"/>
    <property type="match status" value="1"/>
</dbReference>
<proteinExistence type="inferred from homology"/>
<evidence type="ECO:0000256" key="1">
    <source>
        <dbReference type="ARBA" id="ARBA00022801"/>
    </source>
</evidence>
<evidence type="ECO:0000256" key="3">
    <source>
        <dbReference type="RuleBase" id="RU361153"/>
    </source>
</evidence>
<evidence type="ECO:0000256" key="4">
    <source>
        <dbReference type="SAM" id="SignalP"/>
    </source>
</evidence>
<dbReference type="Proteomes" id="UP000294593">
    <property type="component" value="Unassembled WGS sequence"/>
</dbReference>
<dbReference type="RefSeq" id="WP_166643634.1">
    <property type="nucleotide sequence ID" value="NZ_SNXW01000019.1"/>
</dbReference>
<evidence type="ECO:0000313" key="7">
    <source>
        <dbReference type="Proteomes" id="UP000294593"/>
    </source>
</evidence>
<feature type="chain" id="PRO_5020671013" evidence="4">
    <location>
        <begin position="26"/>
        <end position="475"/>
    </location>
</feature>
<name>A0A4R6QZF9_9BURK</name>
<dbReference type="Gene3D" id="3.20.20.80">
    <property type="entry name" value="Glycosidases"/>
    <property type="match status" value="1"/>
</dbReference>
<sequence length="475" mass="51813">MSPLAPVNRRRALRRAAGMVGVASAAGLAAGGLPQARAWSLLNRTPKALAPVPMKPVVWADFLGVNAQLQWFSPEIAQQQVKHLQALGLSWVRLALHWMLLEPEPGQHKLEGTDRMMALVRQAGLRSIVYVVGSPRFASSAPAGAPYADKYPPSDPQVYAQRMVALAQRYPMVDVWQVWNEPNIPAFWQPRIDPEGYARLLQPAVAALRKAVPNKPIAMAGMAYHSEMAGRGGLMLDAMGKLGAYKLKLIACYHPYTAEPEGAQDGARDFLTHTPFVNQGLRAYGVQQIWATEWGWSSYDGPKEEQPIVGEAGQAGHTLKRLALMATQDFDRIFLFTLADLDARAGVRDRRYGLLREDGSPKPVYHALQRFLAVCGPRLAPGAPVRVAGSNGRAGSAAGELPEGLVSIAWQRADGQRLWMAWAHAPMTVSLPGLSLGQGKAVWHQPVAGTQREVRAEAGQPLRLDVGTELQILVW</sequence>
<dbReference type="InterPro" id="IPR001547">
    <property type="entry name" value="Glyco_hydro_5"/>
</dbReference>
<reference evidence="6 7" key="1">
    <citation type="submission" date="2019-03" db="EMBL/GenBank/DDBJ databases">
        <title>Genomic Encyclopedia of Type Strains, Phase IV (KMG-IV): sequencing the most valuable type-strain genomes for metagenomic binning, comparative biology and taxonomic classification.</title>
        <authorList>
            <person name="Goeker M."/>
        </authorList>
    </citation>
    <scope>NUCLEOTIDE SEQUENCE [LARGE SCALE GENOMIC DNA]</scope>
    <source>
        <strain evidence="6 7">DSM 11901</strain>
    </source>
</reference>
<dbReference type="InterPro" id="IPR006311">
    <property type="entry name" value="TAT_signal"/>
</dbReference>
<dbReference type="AlphaFoldDB" id="A0A4R6QZF9"/>
<protein>
    <submittedName>
        <fullName evidence="6">Beta-xylosidase</fullName>
    </submittedName>
</protein>
<dbReference type="GO" id="GO:0004553">
    <property type="term" value="F:hydrolase activity, hydrolyzing O-glycosyl compounds"/>
    <property type="evidence" value="ECO:0007669"/>
    <property type="project" value="InterPro"/>
</dbReference>
<keyword evidence="2 3" id="KW-0326">Glycosidase</keyword>
<dbReference type="SUPFAM" id="SSF51445">
    <property type="entry name" value="(Trans)glycosidases"/>
    <property type="match status" value="1"/>
</dbReference>
<dbReference type="PANTHER" id="PTHR12631">
    <property type="entry name" value="ALPHA-L-IDURONIDASE"/>
    <property type="match status" value="1"/>
</dbReference>
<dbReference type="GO" id="GO:0000272">
    <property type="term" value="P:polysaccharide catabolic process"/>
    <property type="evidence" value="ECO:0007669"/>
    <property type="project" value="InterPro"/>
</dbReference>
<evidence type="ECO:0000313" key="6">
    <source>
        <dbReference type="EMBL" id="TDP78690.1"/>
    </source>
</evidence>
<gene>
    <name evidence="6" type="ORF">EV672_11910</name>
</gene>
<keyword evidence="1 3" id="KW-0378">Hydrolase</keyword>
<keyword evidence="4" id="KW-0732">Signal</keyword>
<keyword evidence="7" id="KW-1185">Reference proteome</keyword>
<evidence type="ECO:0000259" key="5">
    <source>
        <dbReference type="Pfam" id="PF00150"/>
    </source>
</evidence>
<dbReference type="PROSITE" id="PS51318">
    <property type="entry name" value="TAT"/>
    <property type="match status" value="1"/>
</dbReference>
<organism evidence="6 7">
    <name type="scientific">Aquabacterium commune</name>
    <dbReference type="NCBI Taxonomy" id="70586"/>
    <lineage>
        <taxon>Bacteria</taxon>
        <taxon>Pseudomonadati</taxon>
        <taxon>Pseudomonadota</taxon>
        <taxon>Betaproteobacteria</taxon>
        <taxon>Burkholderiales</taxon>
        <taxon>Aquabacterium</taxon>
    </lineage>
</organism>
<dbReference type="InterPro" id="IPR051923">
    <property type="entry name" value="Glycosyl_Hydrolase_39"/>
</dbReference>